<keyword evidence="2 3" id="KW-0408">Iron</keyword>
<name>A0A9D4ZCJ1_ADICA</name>
<proteinExistence type="inferred from homology"/>
<dbReference type="Pfam" id="PF14226">
    <property type="entry name" value="DIOX_N"/>
    <property type="match status" value="1"/>
</dbReference>
<dbReference type="Gene3D" id="2.60.120.330">
    <property type="entry name" value="B-lactam Antibiotic, Isopenicillin N Synthase, Chain"/>
    <property type="match status" value="1"/>
</dbReference>
<gene>
    <name evidence="5" type="ORF">GOP47_0014821</name>
</gene>
<dbReference type="AlphaFoldDB" id="A0A9D4ZCJ1"/>
<dbReference type="InterPro" id="IPR005123">
    <property type="entry name" value="Oxoglu/Fe-dep_dioxygenase_dom"/>
</dbReference>
<dbReference type="GO" id="GO:0016491">
    <property type="term" value="F:oxidoreductase activity"/>
    <property type="evidence" value="ECO:0007669"/>
    <property type="project" value="UniProtKB-KW"/>
</dbReference>
<dbReference type="InterPro" id="IPR044861">
    <property type="entry name" value="IPNS-like_FE2OG_OXY"/>
</dbReference>
<keyword evidence="1 3" id="KW-0479">Metal-binding</keyword>
<evidence type="ECO:0000256" key="2">
    <source>
        <dbReference type="ARBA" id="ARBA00023004"/>
    </source>
</evidence>
<evidence type="ECO:0000313" key="5">
    <source>
        <dbReference type="EMBL" id="KAI5070478.1"/>
    </source>
</evidence>
<keyword evidence="3" id="KW-0560">Oxidoreductase</keyword>
<evidence type="ECO:0000259" key="4">
    <source>
        <dbReference type="PROSITE" id="PS51471"/>
    </source>
</evidence>
<dbReference type="GO" id="GO:0046872">
    <property type="term" value="F:metal ion binding"/>
    <property type="evidence" value="ECO:0007669"/>
    <property type="project" value="UniProtKB-KW"/>
</dbReference>
<dbReference type="OrthoDB" id="288590at2759"/>
<dbReference type="InterPro" id="IPR027443">
    <property type="entry name" value="IPNS-like_sf"/>
</dbReference>
<comment type="similarity">
    <text evidence="3">Belongs to the iron/ascorbate-dependent oxidoreductase family.</text>
</comment>
<dbReference type="EMBL" id="JABFUD020000014">
    <property type="protein sequence ID" value="KAI5070478.1"/>
    <property type="molecule type" value="Genomic_DNA"/>
</dbReference>
<dbReference type="SUPFAM" id="SSF51197">
    <property type="entry name" value="Clavaminate synthase-like"/>
    <property type="match status" value="1"/>
</dbReference>
<feature type="domain" description="Fe2OG dioxygenase" evidence="4">
    <location>
        <begin position="285"/>
        <end position="384"/>
    </location>
</feature>
<evidence type="ECO:0000256" key="1">
    <source>
        <dbReference type="ARBA" id="ARBA00022723"/>
    </source>
</evidence>
<accession>A0A9D4ZCJ1</accession>
<sequence length="435" mass="47638">MKRASPKGDVGGRGVGSAKEALRQELNETGGKACKVGWVAHKSSHSLKTGKIGFASGCPIPIRILGGVDFGTSRAESRRWSILVLSPESGRIMACLEGTDLTVRDFIWAQNERPSTGLPCNGDVPTSDMEGAAFPKVDLSLPDEELVPILHSAASSWGFFRIFNHGIPETLLDSIATHALHFFGLPSSDKIAIARNPPAPLGYTSITKSATIKSWSEALHLMPGEVRIHSLFQRVPSFQESQSFSIDVIKYFSLVGALANRIITLLFRGLMVDDEEIKLVFGSIDSSTLRINHYPVCPVADLTYGSPPHKDYGGLAILHQDEIGGLEVLKDGHWVAVEPEKGCLIVNIGDVIQMMSNGKYQSVLHRSLVKSSQPRLSFVFFHFPSDDSFIAPMSKLVTKDSPAKYRSFYMKDYISMFAIAQKANHSPLLFFEESS</sequence>
<organism evidence="5 6">
    <name type="scientific">Adiantum capillus-veneris</name>
    <name type="common">Maidenhair fern</name>
    <dbReference type="NCBI Taxonomy" id="13818"/>
    <lineage>
        <taxon>Eukaryota</taxon>
        <taxon>Viridiplantae</taxon>
        <taxon>Streptophyta</taxon>
        <taxon>Embryophyta</taxon>
        <taxon>Tracheophyta</taxon>
        <taxon>Polypodiopsida</taxon>
        <taxon>Polypodiidae</taxon>
        <taxon>Polypodiales</taxon>
        <taxon>Pteridineae</taxon>
        <taxon>Pteridaceae</taxon>
        <taxon>Vittarioideae</taxon>
        <taxon>Adiantum</taxon>
    </lineage>
</organism>
<comment type="caution">
    <text evidence="5">The sequence shown here is derived from an EMBL/GenBank/DDBJ whole genome shotgun (WGS) entry which is preliminary data.</text>
</comment>
<reference evidence="5" key="1">
    <citation type="submission" date="2021-01" db="EMBL/GenBank/DDBJ databases">
        <title>Adiantum capillus-veneris genome.</title>
        <authorList>
            <person name="Fang Y."/>
            <person name="Liao Q."/>
        </authorList>
    </citation>
    <scope>NUCLEOTIDE SEQUENCE</scope>
    <source>
        <strain evidence="5">H3</strain>
        <tissue evidence="5">Leaf</tissue>
    </source>
</reference>
<dbReference type="InterPro" id="IPR050231">
    <property type="entry name" value="Iron_ascorbate_oxido_reductase"/>
</dbReference>
<evidence type="ECO:0000313" key="6">
    <source>
        <dbReference type="Proteomes" id="UP000886520"/>
    </source>
</evidence>
<protein>
    <recommendedName>
        <fullName evidence="4">Fe2OG dioxygenase domain-containing protein</fullName>
    </recommendedName>
</protein>
<dbReference type="PROSITE" id="PS51471">
    <property type="entry name" value="FE2OG_OXY"/>
    <property type="match status" value="1"/>
</dbReference>
<dbReference type="Pfam" id="PF03171">
    <property type="entry name" value="2OG-FeII_Oxy"/>
    <property type="match status" value="1"/>
</dbReference>
<dbReference type="InterPro" id="IPR026992">
    <property type="entry name" value="DIOX_N"/>
</dbReference>
<dbReference type="PANTHER" id="PTHR47990">
    <property type="entry name" value="2-OXOGLUTARATE (2OG) AND FE(II)-DEPENDENT OXYGENASE SUPERFAMILY PROTEIN-RELATED"/>
    <property type="match status" value="1"/>
</dbReference>
<keyword evidence="6" id="KW-1185">Reference proteome</keyword>
<evidence type="ECO:0000256" key="3">
    <source>
        <dbReference type="RuleBase" id="RU003682"/>
    </source>
</evidence>
<dbReference type="Proteomes" id="UP000886520">
    <property type="component" value="Chromosome 14"/>
</dbReference>